<dbReference type="STRING" id="108015.GA0061099_1007105"/>
<evidence type="ECO:0000313" key="2">
    <source>
        <dbReference type="Proteomes" id="UP000051380"/>
    </source>
</evidence>
<dbReference type="AlphaFoldDB" id="A0A0R3D1Y0"/>
<sequence>MVSLVIDRRFRGPPNSGNGGYVCGCLARHVSGDAEVTLRAPPPLERSLDVLTGADGGIELRENDKLLATVRATDIDLPDVPRVSYEAAEEAAGRTPYEEQTHNLPTCFVCGPARGHGDGLRIFAGPLQAGAVPGKPVVFAASWVPHGSLAGEDGYVAPEFVWAALDCPTGYCSVGARHLGLKGDETVLLGRMAARIERRPRPGDRCAVVAWPTGREGRKLFAESALLDAEQEVLATARATWLLVDRQVQLGASA</sequence>
<accession>A0A0R3D1Y0</accession>
<dbReference type="Gene3D" id="3.10.129.10">
    <property type="entry name" value="Hotdog Thioesterase"/>
    <property type="match status" value="1"/>
</dbReference>
<comment type="caution">
    <text evidence="1">The sequence shown here is derived from an EMBL/GenBank/DDBJ whole genome shotgun (WGS) entry which is preliminary data.</text>
</comment>
<name>A0A0R3D1Y0_9BRAD</name>
<dbReference type="EMBL" id="LJYF01000004">
    <property type="protein sequence ID" value="KRQ01426.1"/>
    <property type="molecule type" value="Genomic_DNA"/>
</dbReference>
<organism evidence="1 2">
    <name type="scientific">Bradyrhizobium yuanmingense</name>
    <dbReference type="NCBI Taxonomy" id="108015"/>
    <lineage>
        <taxon>Bacteria</taxon>
        <taxon>Pseudomonadati</taxon>
        <taxon>Pseudomonadota</taxon>
        <taxon>Alphaproteobacteria</taxon>
        <taxon>Hyphomicrobiales</taxon>
        <taxon>Nitrobacteraceae</taxon>
        <taxon>Bradyrhizobium</taxon>
    </lineage>
</organism>
<dbReference type="OrthoDB" id="5495835at2"/>
<gene>
    <name evidence="1" type="ORF">AOQ72_08090</name>
</gene>
<reference evidence="1 2" key="1">
    <citation type="submission" date="2015-09" db="EMBL/GenBank/DDBJ databases">
        <title>Draft Genome Sequence of the Strain BR 3267 (Bradyrhizobium yuanmingense) recommended as inoculant for cowpea in Brazil.</title>
        <authorList>
            <person name="Simoes-Araujo J.L."/>
            <person name="Zilli J.E."/>
        </authorList>
    </citation>
    <scope>NUCLEOTIDE SEQUENCE [LARGE SCALE GENOMIC DNA]</scope>
    <source>
        <strain evidence="1 2">BR3267</strain>
    </source>
</reference>
<dbReference type="SUPFAM" id="SSF54637">
    <property type="entry name" value="Thioesterase/thiol ester dehydrase-isomerase"/>
    <property type="match status" value="1"/>
</dbReference>
<evidence type="ECO:0000313" key="1">
    <source>
        <dbReference type="EMBL" id="KRQ01426.1"/>
    </source>
</evidence>
<dbReference type="InterPro" id="IPR029069">
    <property type="entry name" value="HotDog_dom_sf"/>
</dbReference>
<protein>
    <submittedName>
        <fullName evidence="1">Uncharacterized protein</fullName>
    </submittedName>
</protein>
<proteinExistence type="predicted"/>
<dbReference type="Proteomes" id="UP000051380">
    <property type="component" value="Unassembled WGS sequence"/>
</dbReference>